<dbReference type="Gene3D" id="1.10.1040.50">
    <property type="match status" value="1"/>
</dbReference>
<dbReference type="Gene3D" id="3.40.50.720">
    <property type="entry name" value="NAD(P)-binding Rossmann-like Domain"/>
    <property type="match status" value="1"/>
</dbReference>
<keyword evidence="2" id="KW-0560">Oxidoreductase</keyword>
<gene>
    <name evidence="6" type="ORF">QF206_06995</name>
</gene>
<evidence type="ECO:0000259" key="4">
    <source>
        <dbReference type="Pfam" id="PF00725"/>
    </source>
</evidence>
<evidence type="ECO:0000256" key="3">
    <source>
        <dbReference type="PIRSR" id="PIRSR000105-1"/>
    </source>
</evidence>
<dbReference type="InterPro" id="IPR036291">
    <property type="entry name" value="NAD(P)-bd_dom_sf"/>
</dbReference>
<dbReference type="GO" id="GO:0006631">
    <property type="term" value="P:fatty acid metabolic process"/>
    <property type="evidence" value="ECO:0007669"/>
    <property type="project" value="InterPro"/>
</dbReference>
<comment type="caution">
    <text evidence="6">The sequence shown here is derived from an EMBL/GenBank/DDBJ whole genome shotgun (WGS) entry which is preliminary data.</text>
</comment>
<dbReference type="Pfam" id="PF02737">
    <property type="entry name" value="3HCDH_N"/>
    <property type="match status" value="1"/>
</dbReference>
<dbReference type="SUPFAM" id="SSF48179">
    <property type="entry name" value="6-phosphogluconate dehydrogenase C-terminal domain-like"/>
    <property type="match status" value="1"/>
</dbReference>
<organism evidence="6 7">
    <name type="scientific">Ruicaihuangia caeni</name>
    <dbReference type="NCBI Taxonomy" id="3042517"/>
    <lineage>
        <taxon>Bacteria</taxon>
        <taxon>Bacillati</taxon>
        <taxon>Actinomycetota</taxon>
        <taxon>Actinomycetes</taxon>
        <taxon>Micrococcales</taxon>
        <taxon>Microbacteriaceae</taxon>
        <taxon>Ruicaihuangia</taxon>
    </lineage>
</organism>
<evidence type="ECO:0000259" key="5">
    <source>
        <dbReference type="Pfam" id="PF02737"/>
    </source>
</evidence>
<dbReference type="InterPro" id="IPR006108">
    <property type="entry name" value="3HC_DH_C"/>
</dbReference>
<feature type="domain" description="3-hydroxyacyl-CoA dehydrogenase NAD binding" evidence="5">
    <location>
        <begin position="4"/>
        <end position="181"/>
    </location>
</feature>
<dbReference type="GO" id="GO:0016616">
    <property type="term" value="F:oxidoreductase activity, acting on the CH-OH group of donors, NAD or NADP as acceptor"/>
    <property type="evidence" value="ECO:0007669"/>
    <property type="project" value="InterPro"/>
</dbReference>
<accession>A0AAW6T9H1</accession>
<evidence type="ECO:0000256" key="2">
    <source>
        <dbReference type="ARBA" id="ARBA00023002"/>
    </source>
</evidence>
<dbReference type="Proteomes" id="UP001321506">
    <property type="component" value="Unassembled WGS sequence"/>
</dbReference>
<name>A0AAW6T9H1_9MICO</name>
<feature type="domain" description="3-hydroxyacyl-CoA dehydrogenase C-terminal" evidence="4">
    <location>
        <begin position="185"/>
        <end position="281"/>
    </location>
</feature>
<dbReference type="GO" id="GO:0070403">
    <property type="term" value="F:NAD+ binding"/>
    <property type="evidence" value="ECO:0007669"/>
    <property type="project" value="InterPro"/>
</dbReference>
<dbReference type="PIRSF" id="PIRSF000105">
    <property type="entry name" value="HCDH"/>
    <property type="match status" value="1"/>
</dbReference>
<dbReference type="PANTHER" id="PTHR48075">
    <property type="entry name" value="3-HYDROXYACYL-COA DEHYDROGENASE FAMILY PROTEIN"/>
    <property type="match status" value="1"/>
</dbReference>
<dbReference type="InterPro" id="IPR022694">
    <property type="entry name" value="3-OHacyl-CoA_DH"/>
</dbReference>
<reference evidence="6 7" key="1">
    <citation type="submission" date="2023-04" db="EMBL/GenBank/DDBJ databases">
        <title>Klugiella caeni sp. nov. isolated from the sludge of biochemical tank.</title>
        <authorList>
            <person name="Geng K."/>
        </authorList>
    </citation>
    <scope>NUCLEOTIDE SEQUENCE [LARGE SCALE GENOMIC DNA]</scope>
    <source>
        <strain evidence="6 7">YN-L-19</strain>
    </source>
</reference>
<dbReference type="EMBL" id="JASATX010000002">
    <property type="protein sequence ID" value="MDI2098710.1"/>
    <property type="molecule type" value="Genomic_DNA"/>
</dbReference>
<dbReference type="InterPro" id="IPR008927">
    <property type="entry name" value="6-PGluconate_DH-like_C_sf"/>
</dbReference>
<proteinExistence type="inferred from homology"/>
<dbReference type="SUPFAM" id="SSF51735">
    <property type="entry name" value="NAD(P)-binding Rossmann-fold domains"/>
    <property type="match status" value="1"/>
</dbReference>
<sequence>MKNILVVGAGAMGVQIAVLCALRGLHVTLAELDDDTRETARPRAAAIIGKHVDKGRATRPEASAALERLEFIARLDEVTDIDLAIEAVTEDREVKRRVLAELEPALPADALLASNSSSFVPSSLATDLDDRSRFLNIHFFNPVLSMRCVEIIAAPETSPGAVHRATRFVESLDKLPVIVKKEIPGFVANRILNAVRDEAIRLLEGGYADVESIDLACRHALGYPMGPFELMDLTGIDIGYLTKKARFEETGDPADAPSRTVTALVEQGTLGRKTGQGFYHYDTDSRRGAPAL</sequence>
<keyword evidence="7" id="KW-1185">Reference proteome</keyword>
<dbReference type="InterPro" id="IPR006176">
    <property type="entry name" value="3-OHacyl-CoA_DH_NAD-bd"/>
</dbReference>
<dbReference type="AlphaFoldDB" id="A0AAW6T9H1"/>
<feature type="site" description="Important for catalytic activity" evidence="3">
    <location>
        <position position="138"/>
    </location>
</feature>
<dbReference type="RefSeq" id="WP_281488488.1">
    <property type="nucleotide sequence ID" value="NZ_JASATX010000002.1"/>
</dbReference>
<evidence type="ECO:0000313" key="7">
    <source>
        <dbReference type="Proteomes" id="UP001321506"/>
    </source>
</evidence>
<evidence type="ECO:0000313" key="6">
    <source>
        <dbReference type="EMBL" id="MDI2098710.1"/>
    </source>
</evidence>
<comment type="similarity">
    <text evidence="1">Belongs to the 3-hydroxyacyl-CoA dehydrogenase family.</text>
</comment>
<protein>
    <submittedName>
        <fullName evidence="6">3-hydroxyacyl-CoA dehydrogenase family protein</fullName>
    </submittedName>
</protein>
<dbReference type="Pfam" id="PF00725">
    <property type="entry name" value="3HCDH"/>
    <property type="match status" value="1"/>
</dbReference>
<dbReference type="PANTHER" id="PTHR48075:SF5">
    <property type="entry name" value="3-HYDROXYBUTYRYL-COA DEHYDROGENASE"/>
    <property type="match status" value="1"/>
</dbReference>
<evidence type="ECO:0000256" key="1">
    <source>
        <dbReference type="ARBA" id="ARBA00009463"/>
    </source>
</evidence>